<comment type="function">
    <text evidence="2">Probable zinc protease.</text>
</comment>
<dbReference type="CDD" id="cd04271">
    <property type="entry name" value="ZnMc_ADAM_fungal"/>
    <property type="match status" value="1"/>
</dbReference>
<proteinExistence type="predicted"/>
<protein>
    <recommendedName>
        <fullName evidence="3">Disintegrin and metalloproteinase domain-containing protein B</fullName>
    </recommendedName>
</protein>
<feature type="signal peptide" evidence="6">
    <location>
        <begin position="1"/>
        <end position="16"/>
    </location>
</feature>
<dbReference type="Proteomes" id="UP000799440">
    <property type="component" value="Unassembled WGS sequence"/>
</dbReference>
<name>A0A6A6VH83_9PLEO</name>
<keyword evidence="5" id="KW-0812">Transmembrane</keyword>
<dbReference type="EMBL" id="MU006567">
    <property type="protein sequence ID" value="KAF2748940.1"/>
    <property type="molecule type" value="Genomic_DNA"/>
</dbReference>
<dbReference type="OrthoDB" id="5951731at2759"/>
<dbReference type="PANTHER" id="PTHR11905:SF159">
    <property type="entry name" value="ADAM METALLOPROTEASE"/>
    <property type="match status" value="1"/>
</dbReference>
<evidence type="ECO:0000256" key="5">
    <source>
        <dbReference type="SAM" id="Phobius"/>
    </source>
</evidence>
<feature type="transmembrane region" description="Helical" evidence="5">
    <location>
        <begin position="699"/>
        <end position="724"/>
    </location>
</feature>
<dbReference type="Pfam" id="PF13688">
    <property type="entry name" value="Reprolysin_5"/>
    <property type="match status" value="1"/>
</dbReference>
<dbReference type="InterPro" id="IPR001590">
    <property type="entry name" value="Peptidase_M12B"/>
</dbReference>
<dbReference type="InterPro" id="IPR006586">
    <property type="entry name" value="ADAM_Cys-rich"/>
</dbReference>
<evidence type="ECO:0000256" key="1">
    <source>
        <dbReference type="ARBA" id="ARBA00023157"/>
    </source>
</evidence>
<keyword evidence="10" id="KW-1185">Reference proteome</keyword>
<keyword evidence="5" id="KW-0472">Membrane</keyword>
<organism evidence="9 10">
    <name type="scientific">Sporormia fimetaria CBS 119925</name>
    <dbReference type="NCBI Taxonomy" id="1340428"/>
    <lineage>
        <taxon>Eukaryota</taxon>
        <taxon>Fungi</taxon>
        <taxon>Dikarya</taxon>
        <taxon>Ascomycota</taxon>
        <taxon>Pezizomycotina</taxon>
        <taxon>Dothideomycetes</taxon>
        <taxon>Pleosporomycetidae</taxon>
        <taxon>Pleosporales</taxon>
        <taxon>Sporormiaceae</taxon>
        <taxon>Sporormia</taxon>
    </lineage>
</organism>
<dbReference type="InterPro" id="IPR024079">
    <property type="entry name" value="MetalloPept_cat_dom_sf"/>
</dbReference>
<evidence type="ECO:0000313" key="10">
    <source>
        <dbReference type="Proteomes" id="UP000799440"/>
    </source>
</evidence>
<dbReference type="SUPFAM" id="SSF55486">
    <property type="entry name" value="Metalloproteases ('zincins'), catalytic domain"/>
    <property type="match status" value="1"/>
</dbReference>
<evidence type="ECO:0000256" key="2">
    <source>
        <dbReference type="ARBA" id="ARBA00056552"/>
    </source>
</evidence>
<keyword evidence="6" id="KW-0732">Signal</keyword>
<dbReference type="InterPro" id="IPR036436">
    <property type="entry name" value="Disintegrin_dom_sf"/>
</dbReference>
<dbReference type="Gene3D" id="3.40.1620.60">
    <property type="match status" value="1"/>
</dbReference>
<evidence type="ECO:0000256" key="3">
    <source>
        <dbReference type="ARBA" id="ARBA00074021"/>
    </source>
</evidence>
<dbReference type="Gene3D" id="4.10.70.10">
    <property type="entry name" value="Disintegrin domain"/>
    <property type="match status" value="1"/>
</dbReference>
<feature type="domain" description="Disintegrin" evidence="7">
    <location>
        <begin position="510"/>
        <end position="599"/>
    </location>
</feature>
<evidence type="ECO:0000259" key="8">
    <source>
        <dbReference type="PROSITE" id="PS50215"/>
    </source>
</evidence>
<feature type="binding site" evidence="4">
    <location>
        <position position="422"/>
    </location>
    <ligand>
        <name>Zn(2+)</name>
        <dbReference type="ChEBI" id="CHEBI:29105"/>
        <note>catalytic</note>
    </ligand>
</feature>
<dbReference type="PANTHER" id="PTHR11905">
    <property type="entry name" value="ADAM A DISINTEGRIN AND METALLOPROTEASE DOMAIN"/>
    <property type="match status" value="1"/>
</dbReference>
<feature type="domain" description="Peptidase M12B" evidence="8">
    <location>
        <begin position="270"/>
        <end position="485"/>
    </location>
</feature>
<dbReference type="GO" id="GO:0046872">
    <property type="term" value="F:metal ion binding"/>
    <property type="evidence" value="ECO:0007669"/>
    <property type="project" value="UniProtKB-KW"/>
</dbReference>
<keyword evidence="1" id="KW-1015">Disulfide bond</keyword>
<comment type="caution">
    <text evidence="4">Lacks conserved residue(s) required for the propagation of feature annotation.</text>
</comment>
<dbReference type="FunFam" id="4.10.70.10:FF:000003">
    <property type="entry name" value="Disintegrin and metalloproteinase domain-containing protein 17"/>
    <property type="match status" value="1"/>
</dbReference>
<dbReference type="SMART" id="SM00608">
    <property type="entry name" value="ACR"/>
    <property type="match status" value="1"/>
</dbReference>
<keyword evidence="5" id="KW-1133">Transmembrane helix</keyword>
<keyword evidence="4" id="KW-0862">Zinc</keyword>
<reference evidence="9" key="1">
    <citation type="journal article" date="2020" name="Stud. Mycol.">
        <title>101 Dothideomycetes genomes: a test case for predicting lifestyles and emergence of pathogens.</title>
        <authorList>
            <person name="Haridas S."/>
            <person name="Albert R."/>
            <person name="Binder M."/>
            <person name="Bloem J."/>
            <person name="Labutti K."/>
            <person name="Salamov A."/>
            <person name="Andreopoulos B."/>
            <person name="Baker S."/>
            <person name="Barry K."/>
            <person name="Bills G."/>
            <person name="Bluhm B."/>
            <person name="Cannon C."/>
            <person name="Castanera R."/>
            <person name="Culley D."/>
            <person name="Daum C."/>
            <person name="Ezra D."/>
            <person name="Gonzalez J."/>
            <person name="Henrissat B."/>
            <person name="Kuo A."/>
            <person name="Liang C."/>
            <person name="Lipzen A."/>
            <person name="Lutzoni F."/>
            <person name="Magnuson J."/>
            <person name="Mondo S."/>
            <person name="Nolan M."/>
            <person name="Ohm R."/>
            <person name="Pangilinan J."/>
            <person name="Park H.-J."/>
            <person name="Ramirez L."/>
            <person name="Alfaro M."/>
            <person name="Sun H."/>
            <person name="Tritt A."/>
            <person name="Yoshinaga Y."/>
            <person name="Zwiers L.-H."/>
            <person name="Turgeon B."/>
            <person name="Goodwin S."/>
            <person name="Spatafora J."/>
            <person name="Crous P."/>
            <person name="Grigoriev I."/>
        </authorList>
    </citation>
    <scope>NUCLEOTIDE SEQUENCE</scope>
    <source>
        <strain evidence="9">CBS 119925</strain>
    </source>
</reference>
<dbReference type="Gene3D" id="3.40.390.10">
    <property type="entry name" value="Collagenase (Catalytic Domain)"/>
    <property type="match status" value="1"/>
</dbReference>
<evidence type="ECO:0000256" key="6">
    <source>
        <dbReference type="SAM" id="SignalP"/>
    </source>
</evidence>
<evidence type="ECO:0000313" key="9">
    <source>
        <dbReference type="EMBL" id="KAF2748940.1"/>
    </source>
</evidence>
<sequence>MLIARTLSVLVTAALAVVSSAAGSTSRNPLKSIDRIRNPTILTQNNRVTALSSFDLVFDTSSSTRIRLSLEPNHDIFPEGAAVQYVAADGTITRREPIDRLAHKVFMGTAWIRRGQRWDKAGWARVTVAKDGVAPLFEGAFTIFHDHHHVQLSRNYKNTRQDGDPDIDLRDEEFMVLFRDSDIADGEEHTELRKRQIGGPLCGSDELKFNVDPQHPVYEGMRKRSEGWMSPISPLLAKRQVDPNMPGGGNGAGVNLVSTIGSTEGCPSTRKVALVGVAVDCNYRARFPDEEATRQNVINQMNAASSLFERTFSISLGLANLIIVESQCPTTVQQATPWNQACSNNINIKDRLNLFSRWRGQQNDGFSHWTLLSTCQTESSVGLAWLGQACAPGSQPNGNQDEFVAGANVVIRTTTEWQVIAHETGHTFGAVHDCTTSACRDSNFVNAQQCCQLSSDTCDAGERFIMNPSTAQGINEFSACTVGNICSALGRNSVKSNCFTNNRNVLTVTGQTCGNGIVEGDEECDCGGPEGCGDNQCCDPGTCRFRNNAVCDDSNEDCCRGCQFASKETVCRASSGSCDPEETCTGDSPYCPEDKTEDDGADCGDGLQCASGQCTSRDMQCKVIMGSYTQGNVTYACDNNDCMLSCASPEFGANVCYGLRQNFLDGTPCGAGGKCQNGQCGGSSVGNEVKSWISRNKNVVIGVAAGVGGLVLILFLVCLCRCCGRSRKKRKMKKAYAAGM</sequence>
<gene>
    <name evidence="9" type="ORF">M011DRAFT_388426</name>
</gene>
<dbReference type="GO" id="GO:0006508">
    <property type="term" value="P:proteolysis"/>
    <property type="evidence" value="ECO:0007669"/>
    <property type="project" value="InterPro"/>
</dbReference>
<accession>A0A6A6VH83</accession>
<dbReference type="SUPFAM" id="SSF57552">
    <property type="entry name" value="Blood coagulation inhibitor (disintegrin)"/>
    <property type="match status" value="1"/>
</dbReference>
<dbReference type="PROSITE" id="PS50215">
    <property type="entry name" value="ADAM_MEPRO"/>
    <property type="match status" value="1"/>
</dbReference>
<dbReference type="AlphaFoldDB" id="A0A6A6VH83"/>
<feature type="non-terminal residue" evidence="9">
    <location>
        <position position="740"/>
    </location>
</feature>
<feature type="chain" id="PRO_5025418510" description="Disintegrin and metalloproteinase domain-containing protein B" evidence="6">
    <location>
        <begin position="17"/>
        <end position="740"/>
    </location>
</feature>
<dbReference type="Pfam" id="PF00200">
    <property type="entry name" value="Disintegrin"/>
    <property type="match status" value="1"/>
</dbReference>
<dbReference type="GO" id="GO:0004222">
    <property type="term" value="F:metalloendopeptidase activity"/>
    <property type="evidence" value="ECO:0007669"/>
    <property type="project" value="InterPro"/>
</dbReference>
<feature type="active site" evidence="4">
    <location>
        <position position="423"/>
    </location>
</feature>
<dbReference type="PROSITE" id="PS50214">
    <property type="entry name" value="DISINTEGRIN_2"/>
    <property type="match status" value="1"/>
</dbReference>
<dbReference type="SMART" id="SM00050">
    <property type="entry name" value="DISIN"/>
    <property type="match status" value="1"/>
</dbReference>
<dbReference type="InterPro" id="IPR034028">
    <property type="entry name" value="ZnMc_ADAM_fungal"/>
</dbReference>
<feature type="binding site" evidence="4">
    <location>
        <position position="432"/>
    </location>
    <ligand>
        <name>Zn(2+)</name>
        <dbReference type="ChEBI" id="CHEBI:29105"/>
        <note>catalytic</note>
    </ligand>
</feature>
<evidence type="ECO:0000259" key="7">
    <source>
        <dbReference type="PROSITE" id="PS50214"/>
    </source>
</evidence>
<dbReference type="InterPro" id="IPR001762">
    <property type="entry name" value="Disintegrin_dom"/>
</dbReference>
<keyword evidence="4" id="KW-0479">Metal-binding</keyword>
<feature type="binding site" evidence="4">
    <location>
        <position position="426"/>
    </location>
    <ligand>
        <name>Zn(2+)</name>
        <dbReference type="ChEBI" id="CHEBI:29105"/>
        <note>catalytic</note>
    </ligand>
</feature>
<evidence type="ECO:0000256" key="4">
    <source>
        <dbReference type="PROSITE-ProRule" id="PRU00276"/>
    </source>
</evidence>